<dbReference type="Pfam" id="PF13545">
    <property type="entry name" value="HTH_Crp_2"/>
    <property type="match status" value="1"/>
</dbReference>
<accession>A0ABX4YN81</accession>
<evidence type="ECO:0000259" key="5">
    <source>
        <dbReference type="PROSITE" id="PS51063"/>
    </source>
</evidence>
<gene>
    <name evidence="6" type="ORF">BES34_000120</name>
</gene>
<dbReference type="InterPro" id="IPR012318">
    <property type="entry name" value="HTH_CRP"/>
</dbReference>
<comment type="caution">
    <text evidence="6">The sequence shown here is derived from an EMBL/GenBank/DDBJ whole genome shotgun (WGS) entry which is preliminary data.</text>
</comment>
<keyword evidence="3" id="KW-0804">Transcription</keyword>
<dbReference type="SUPFAM" id="SSF51206">
    <property type="entry name" value="cAMP-binding domain-like"/>
    <property type="match status" value="1"/>
</dbReference>
<dbReference type="SUPFAM" id="SSF46785">
    <property type="entry name" value="Winged helix' DNA-binding domain"/>
    <property type="match status" value="1"/>
</dbReference>
<dbReference type="Gene3D" id="2.60.120.10">
    <property type="entry name" value="Jelly Rolls"/>
    <property type="match status" value="1"/>
</dbReference>
<sequence>MQTSTEIKSSSANHWKTIRQEYSSQLESLEIKRKYKKGELIFSEKDLYRGFFTVSSGIFKVYCLNSDGREAILRIFSVGEVIAAHPIFYMRETCNYPAFCEALQEGELLYYPKDEFTSFLLQNTRALFLFSALTVEHLNYFRKKMMENLFLSVKDRILSFLRESGAEEEFISLPITKQQLALLLGTTPESISRAFRSLLEDSLLEEKGDSYRVKRIILSRK</sequence>
<dbReference type="InterPro" id="IPR014710">
    <property type="entry name" value="RmlC-like_jellyroll"/>
</dbReference>
<dbReference type="EMBL" id="MCRM02000001">
    <property type="protein sequence ID" value="PNV76737.1"/>
    <property type="molecule type" value="Genomic_DNA"/>
</dbReference>
<dbReference type="InterPro" id="IPR036390">
    <property type="entry name" value="WH_DNA-bd_sf"/>
</dbReference>
<evidence type="ECO:0000256" key="1">
    <source>
        <dbReference type="ARBA" id="ARBA00023015"/>
    </source>
</evidence>
<dbReference type="InterPro" id="IPR000595">
    <property type="entry name" value="cNMP-bd_dom"/>
</dbReference>
<dbReference type="InterPro" id="IPR018490">
    <property type="entry name" value="cNMP-bd_dom_sf"/>
</dbReference>
<evidence type="ECO:0000313" key="6">
    <source>
        <dbReference type="EMBL" id="PNV76737.1"/>
    </source>
</evidence>
<protein>
    <submittedName>
        <fullName evidence="6">Crp/Fnr family transcriptional regulator</fullName>
    </submittedName>
</protein>
<keyword evidence="2" id="KW-0238">DNA-binding</keyword>
<dbReference type="Pfam" id="PF00027">
    <property type="entry name" value="cNMP_binding"/>
    <property type="match status" value="1"/>
</dbReference>
<dbReference type="Proteomes" id="UP000094669">
    <property type="component" value="Unassembled WGS sequence"/>
</dbReference>
<reference evidence="6" key="1">
    <citation type="submission" date="2018-01" db="EMBL/GenBank/DDBJ databases">
        <title>Genomic characterization of Leptospira inadai serogroup Lyme isolated from captured rat in Brazil and comparative analysis with human reference strain.</title>
        <authorList>
            <person name="Moreno L.Z."/>
            <person name="Loureiro A.P."/>
            <person name="Miraglia F."/>
            <person name="Kremer F.S."/>
            <person name="Eslabao M.R."/>
            <person name="Dellagostin O.A."/>
            <person name="Lilenbaum W."/>
            <person name="Moreno A.M."/>
        </authorList>
    </citation>
    <scope>NUCLEOTIDE SEQUENCE [LARGE SCALE GENOMIC DNA]</scope>
    <source>
        <strain evidence="6">M34/99</strain>
    </source>
</reference>
<feature type="domain" description="Cyclic nucleotide-binding" evidence="4">
    <location>
        <begin position="33"/>
        <end position="120"/>
    </location>
</feature>
<dbReference type="SMART" id="SM00419">
    <property type="entry name" value="HTH_CRP"/>
    <property type="match status" value="1"/>
</dbReference>
<evidence type="ECO:0000256" key="2">
    <source>
        <dbReference type="ARBA" id="ARBA00023125"/>
    </source>
</evidence>
<name>A0ABX4YN81_9LEPT</name>
<organism evidence="6 7">
    <name type="scientific">Leptospira inadai serovar Lyme</name>
    <dbReference type="NCBI Taxonomy" id="293084"/>
    <lineage>
        <taxon>Bacteria</taxon>
        <taxon>Pseudomonadati</taxon>
        <taxon>Spirochaetota</taxon>
        <taxon>Spirochaetia</taxon>
        <taxon>Leptospirales</taxon>
        <taxon>Leptospiraceae</taxon>
        <taxon>Leptospira</taxon>
    </lineage>
</organism>
<dbReference type="CDD" id="cd00038">
    <property type="entry name" value="CAP_ED"/>
    <property type="match status" value="1"/>
</dbReference>
<evidence type="ECO:0000313" key="7">
    <source>
        <dbReference type="Proteomes" id="UP000094669"/>
    </source>
</evidence>
<proteinExistence type="predicted"/>
<dbReference type="RefSeq" id="WP_010410108.1">
    <property type="nucleotide sequence ID" value="NZ_MCRM02000001.1"/>
</dbReference>
<feature type="domain" description="HTH crp-type" evidence="5">
    <location>
        <begin position="151"/>
        <end position="217"/>
    </location>
</feature>
<keyword evidence="1" id="KW-0805">Transcription regulation</keyword>
<keyword evidence="7" id="KW-1185">Reference proteome</keyword>
<dbReference type="SMART" id="SM00100">
    <property type="entry name" value="cNMP"/>
    <property type="match status" value="1"/>
</dbReference>
<evidence type="ECO:0000256" key="3">
    <source>
        <dbReference type="ARBA" id="ARBA00023163"/>
    </source>
</evidence>
<dbReference type="PROSITE" id="PS50042">
    <property type="entry name" value="CNMP_BINDING_3"/>
    <property type="match status" value="1"/>
</dbReference>
<dbReference type="PROSITE" id="PS51063">
    <property type="entry name" value="HTH_CRP_2"/>
    <property type="match status" value="1"/>
</dbReference>
<evidence type="ECO:0000259" key="4">
    <source>
        <dbReference type="PROSITE" id="PS50042"/>
    </source>
</evidence>